<dbReference type="InterPro" id="IPR005543">
    <property type="entry name" value="PASTA_dom"/>
</dbReference>
<dbReference type="Pfam" id="PF03793">
    <property type="entry name" value="PASTA"/>
    <property type="match status" value="1"/>
</dbReference>
<feature type="domain" description="PASTA" evidence="2">
    <location>
        <begin position="16"/>
        <end position="82"/>
    </location>
</feature>
<reference evidence="3 4" key="1">
    <citation type="submission" date="2016-10" db="EMBL/GenBank/DDBJ databases">
        <authorList>
            <person name="de Groot N.N."/>
        </authorList>
    </citation>
    <scope>NUCLEOTIDE SEQUENCE [LARGE SCALE GENOMIC DNA]</scope>
    <source>
        <strain evidence="3 4">CGMCC 4.1877</strain>
    </source>
</reference>
<gene>
    <name evidence="3" type="ORF">SAMN05216207_106813</name>
</gene>
<name>A0A1I5HKY2_PSUAM</name>
<dbReference type="SMART" id="SM00740">
    <property type="entry name" value="PASTA"/>
    <property type="match status" value="1"/>
</dbReference>
<dbReference type="CDD" id="cd06577">
    <property type="entry name" value="PASTA_pknB"/>
    <property type="match status" value="1"/>
</dbReference>
<keyword evidence="4" id="KW-1185">Reference proteome</keyword>
<dbReference type="PROSITE" id="PS51178">
    <property type="entry name" value="PASTA"/>
    <property type="match status" value="1"/>
</dbReference>
<proteinExistence type="predicted"/>
<dbReference type="AlphaFoldDB" id="A0A1I5HKY2"/>
<evidence type="ECO:0000259" key="2">
    <source>
        <dbReference type="PROSITE" id="PS51178"/>
    </source>
</evidence>
<evidence type="ECO:0000313" key="3">
    <source>
        <dbReference type="EMBL" id="SFO48962.1"/>
    </source>
</evidence>
<organism evidence="3 4">
    <name type="scientific">Pseudonocardia ammonioxydans</name>
    <dbReference type="NCBI Taxonomy" id="260086"/>
    <lineage>
        <taxon>Bacteria</taxon>
        <taxon>Bacillati</taxon>
        <taxon>Actinomycetota</taxon>
        <taxon>Actinomycetes</taxon>
        <taxon>Pseudonocardiales</taxon>
        <taxon>Pseudonocardiaceae</taxon>
        <taxon>Pseudonocardia</taxon>
    </lineage>
</organism>
<dbReference type="RefSeq" id="WP_177238825.1">
    <property type="nucleotide sequence ID" value="NZ_FOUY01000068.1"/>
</dbReference>
<feature type="region of interest" description="Disordered" evidence="1">
    <location>
        <begin position="51"/>
        <end position="123"/>
    </location>
</feature>
<dbReference type="EMBL" id="FOUY01000068">
    <property type="protein sequence ID" value="SFO48962.1"/>
    <property type="molecule type" value="Genomic_DNA"/>
</dbReference>
<dbReference type="Gene3D" id="3.30.10.20">
    <property type="match status" value="1"/>
</dbReference>
<evidence type="ECO:0000313" key="4">
    <source>
        <dbReference type="Proteomes" id="UP000199614"/>
    </source>
</evidence>
<dbReference type="Proteomes" id="UP000199614">
    <property type="component" value="Unassembled WGS sequence"/>
</dbReference>
<sequence length="123" mass="12398">MHTNQSRRTDTDDRATENMITVPELVGLPAAEAHDRALDAGLLAVGRNAAHTGAGRGHVVEQEPTAGRSRERGGEVGIWIAAGSGPAASGADPDDPQDPGGDGGGNTRPEPSPVHPAGGGVKN</sequence>
<protein>
    <submittedName>
        <fullName evidence="3">PASTA domain-containing protein</fullName>
    </submittedName>
</protein>
<accession>A0A1I5HKY2</accession>
<feature type="compositionally biased region" description="Low complexity" evidence="1">
    <location>
        <begin position="81"/>
        <end position="91"/>
    </location>
</feature>
<evidence type="ECO:0000256" key="1">
    <source>
        <dbReference type="SAM" id="MobiDB-lite"/>
    </source>
</evidence>